<protein>
    <submittedName>
        <fullName evidence="2">Uncharacterized protein</fullName>
    </submittedName>
</protein>
<comment type="caution">
    <text evidence="2">The sequence shown here is derived from an EMBL/GenBank/DDBJ whole genome shotgun (WGS) entry which is preliminary data.</text>
</comment>
<organism evidence="2 3">
    <name type="scientific">Necator americanus</name>
    <name type="common">Human hookworm</name>
    <dbReference type="NCBI Taxonomy" id="51031"/>
    <lineage>
        <taxon>Eukaryota</taxon>
        <taxon>Metazoa</taxon>
        <taxon>Ecdysozoa</taxon>
        <taxon>Nematoda</taxon>
        <taxon>Chromadorea</taxon>
        <taxon>Rhabditida</taxon>
        <taxon>Rhabditina</taxon>
        <taxon>Rhabditomorpha</taxon>
        <taxon>Strongyloidea</taxon>
        <taxon>Ancylostomatidae</taxon>
        <taxon>Bunostominae</taxon>
        <taxon>Necator</taxon>
    </lineage>
</organism>
<dbReference type="EMBL" id="JAVFWL010000002">
    <property type="protein sequence ID" value="KAK6735943.1"/>
    <property type="molecule type" value="Genomic_DNA"/>
</dbReference>
<evidence type="ECO:0000256" key="1">
    <source>
        <dbReference type="SAM" id="MobiDB-lite"/>
    </source>
</evidence>
<sequence>MRSFLRLCGQKNIYDGCLRLHERRERDLVEVSSRICRHIHWTRYVSEAFAENPPGPSSLFLWKKRGSRSKPGNGKEGPGGFSSNAPDITCSVDMPADTRTYLDEVTLQSFMKTQTTVIDVLLATETAENCAVTRKYSKKSGVSCRNVLKE</sequence>
<evidence type="ECO:0000313" key="3">
    <source>
        <dbReference type="Proteomes" id="UP001303046"/>
    </source>
</evidence>
<gene>
    <name evidence="2" type="primary">Necator_chrII.g6707</name>
    <name evidence="2" type="ORF">RB195_018914</name>
</gene>
<reference evidence="2 3" key="1">
    <citation type="submission" date="2023-08" db="EMBL/GenBank/DDBJ databases">
        <title>A Necator americanus chromosomal reference genome.</title>
        <authorList>
            <person name="Ilik V."/>
            <person name="Petrzelkova K.J."/>
            <person name="Pardy F."/>
            <person name="Fuh T."/>
            <person name="Niatou-Singa F.S."/>
            <person name="Gouil Q."/>
            <person name="Baker L."/>
            <person name="Ritchie M.E."/>
            <person name="Jex A.R."/>
            <person name="Gazzola D."/>
            <person name="Li H."/>
            <person name="Toshio Fujiwara R."/>
            <person name="Zhan B."/>
            <person name="Aroian R.V."/>
            <person name="Pafco B."/>
            <person name="Schwarz E.M."/>
        </authorList>
    </citation>
    <scope>NUCLEOTIDE SEQUENCE [LARGE SCALE GENOMIC DNA]</scope>
    <source>
        <strain evidence="2 3">Aroian</strain>
        <tissue evidence="2">Whole animal</tissue>
    </source>
</reference>
<evidence type="ECO:0000313" key="2">
    <source>
        <dbReference type="EMBL" id="KAK6735943.1"/>
    </source>
</evidence>
<feature type="region of interest" description="Disordered" evidence="1">
    <location>
        <begin position="63"/>
        <end position="87"/>
    </location>
</feature>
<dbReference type="Proteomes" id="UP001303046">
    <property type="component" value="Unassembled WGS sequence"/>
</dbReference>
<name>A0ABR1CBT5_NECAM</name>
<keyword evidence="3" id="KW-1185">Reference proteome</keyword>
<proteinExistence type="predicted"/>
<accession>A0ABR1CBT5</accession>